<dbReference type="GO" id="GO:0005615">
    <property type="term" value="C:extracellular space"/>
    <property type="evidence" value="ECO:0007669"/>
    <property type="project" value="UniProtKB-KW"/>
</dbReference>
<dbReference type="PANTHER" id="PTHR11691">
    <property type="entry name" value="TYPE I INTERFERON"/>
    <property type="match status" value="1"/>
</dbReference>
<dbReference type="EMBL" id="LR761027">
    <property type="protein sequence ID" value="CAB0000194.1"/>
    <property type="molecule type" value="Genomic_DNA"/>
</dbReference>
<dbReference type="GO" id="GO:0051241">
    <property type="term" value="P:negative regulation of multicellular organismal process"/>
    <property type="evidence" value="ECO:0007669"/>
    <property type="project" value="UniProtKB-ARBA"/>
</dbReference>
<keyword evidence="9" id="KW-0325">Glycoprotein</keyword>
<comment type="similarity">
    <text evidence="2 11">Belongs to the alpha/beta interferon family.</text>
</comment>
<dbReference type="GO" id="GO:0051607">
    <property type="term" value="P:defense response to virus"/>
    <property type="evidence" value="ECO:0007669"/>
    <property type="project" value="UniProtKB-KW"/>
</dbReference>
<evidence type="ECO:0000256" key="6">
    <source>
        <dbReference type="ARBA" id="ARBA00022729"/>
    </source>
</evidence>
<gene>
    <name evidence="14 15" type="primary">Ifnb1</name>
    <name evidence="13" type="synonym">If1da1</name>
    <name evidence="14" type="ORF">rCG_23013</name>
</gene>
<keyword evidence="6 12" id="KW-0732">Signal</keyword>
<evidence type="ECO:0000256" key="10">
    <source>
        <dbReference type="ARBA" id="ARBA00073109"/>
    </source>
</evidence>
<dbReference type="GO" id="GO:0009893">
    <property type="term" value="P:positive regulation of metabolic process"/>
    <property type="evidence" value="ECO:0007669"/>
    <property type="project" value="UniProtKB-ARBA"/>
</dbReference>
<evidence type="ECO:0000256" key="8">
    <source>
        <dbReference type="ARBA" id="ARBA00023157"/>
    </source>
</evidence>
<dbReference type="FunFam" id="1.20.1250.10:FF:000026">
    <property type="entry name" value="Interferon beta"/>
    <property type="match status" value="1"/>
</dbReference>
<dbReference type="RefSeq" id="NP_062000.1">
    <property type="nucleotide sequence ID" value="NM_019127.2"/>
</dbReference>
<protein>
    <recommendedName>
        <fullName evidence="10">Interferon beta</fullName>
    </recommendedName>
</protein>
<comment type="subunit">
    <text evidence="3">Monomer.</text>
</comment>
<evidence type="ECO:0000256" key="9">
    <source>
        <dbReference type="ARBA" id="ARBA00023180"/>
    </source>
</evidence>
<dbReference type="InterPro" id="IPR009079">
    <property type="entry name" value="4_helix_cytokine-like_core"/>
</dbReference>
<dbReference type="SUPFAM" id="SSF47266">
    <property type="entry name" value="4-helical cytokines"/>
    <property type="match status" value="1"/>
</dbReference>
<keyword evidence="5" id="KW-0964">Secreted</keyword>
<keyword evidence="8" id="KW-1015">Disulfide bond</keyword>
<dbReference type="EMBL" id="CH474094">
    <property type="protein sequence ID" value="EDL75998.1"/>
    <property type="molecule type" value="Genomic_DNA"/>
</dbReference>
<dbReference type="OMA" id="HWQKEHL"/>
<dbReference type="KEGG" id="rno:24481"/>
<evidence type="ECO:0000256" key="3">
    <source>
        <dbReference type="ARBA" id="ARBA00011245"/>
    </source>
</evidence>
<evidence type="ECO:0000256" key="4">
    <source>
        <dbReference type="ARBA" id="ARBA00022514"/>
    </source>
</evidence>
<sequence length="184" mass="22073">MANRWTLHIAFLLCFSTTALSIDYKQLQFRQSTSIRTCQKLLRQLNGRLNLSYRTDFKIPMEVMHPSQMEKSYTAFAIQVMLQNVFLVFRSNFSSTGWNETIVESLLDELHQQTELLEIILKEKQEERLTWVTSTTTLGLKSYYWRVQRYLKDKKYNSYAWMVVRAEVFRNFSIILRLNRNFQN</sequence>
<evidence type="ECO:0000256" key="1">
    <source>
        <dbReference type="ARBA" id="ARBA00004613"/>
    </source>
</evidence>
<comment type="subcellular location">
    <subcellularLocation>
        <location evidence="1">Secreted</location>
    </subcellularLocation>
</comment>
<dbReference type="GO" id="GO:0045321">
    <property type="term" value="P:leukocyte activation"/>
    <property type="evidence" value="ECO:0007669"/>
    <property type="project" value="UniProtKB-ARBA"/>
</dbReference>
<dbReference type="OrthoDB" id="8922121at2759"/>
<dbReference type="Pfam" id="PF00143">
    <property type="entry name" value="Interferon"/>
    <property type="match status" value="1"/>
</dbReference>
<dbReference type="PANTHER" id="PTHR11691:SF73">
    <property type="entry name" value="INTERFERON BETA"/>
    <property type="match status" value="1"/>
</dbReference>
<evidence type="ECO:0000313" key="13">
    <source>
        <dbReference type="EMBL" id="CAB0000194.1"/>
    </source>
</evidence>
<dbReference type="GO" id="GO:0071359">
    <property type="term" value="P:cellular response to dsRNA"/>
    <property type="evidence" value="ECO:0007669"/>
    <property type="project" value="UniProtKB-ARBA"/>
</dbReference>
<dbReference type="GO" id="GO:0005126">
    <property type="term" value="F:cytokine receptor binding"/>
    <property type="evidence" value="ECO:0007669"/>
    <property type="project" value="InterPro"/>
</dbReference>
<dbReference type="GO" id="GO:0002683">
    <property type="term" value="P:negative regulation of immune system process"/>
    <property type="evidence" value="ECO:0007669"/>
    <property type="project" value="UniProtKB-ARBA"/>
</dbReference>
<evidence type="ECO:0000256" key="5">
    <source>
        <dbReference type="ARBA" id="ARBA00022525"/>
    </source>
</evidence>
<dbReference type="GeneID" id="24481"/>
<accession>A0A7R8GV74</accession>
<feature type="chain" id="PRO_5038315128" description="Interferon beta" evidence="12">
    <location>
        <begin position="22"/>
        <end position="184"/>
    </location>
</feature>
<proteinExistence type="inferred from homology"/>
<evidence type="ECO:0000256" key="11">
    <source>
        <dbReference type="RuleBase" id="RU000436"/>
    </source>
</evidence>
<dbReference type="PRINTS" id="PR00266">
    <property type="entry name" value="INTERFERONAB"/>
</dbReference>
<dbReference type="CTD" id="3456"/>
<dbReference type="CDD" id="cd00095">
    <property type="entry name" value="IFab"/>
    <property type="match status" value="1"/>
</dbReference>
<reference evidence="14" key="1">
    <citation type="journal article" date="2005" name="Genome Res.">
        <title>Gene and alternative splicing annotation with AIR.</title>
        <authorList>
            <person name="Florea L."/>
            <person name="Di Francesco V."/>
            <person name="Miller J."/>
            <person name="Turner R."/>
            <person name="Yao A."/>
            <person name="Harris M."/>
            <person name="Walenz B."/>
            <person name="Mobarry C."/>
            <person name="Merkulov G.V."/>
            <person name="Charlab R."/>
            <person name="Dew I."/>
            <person name="Deng Z."/>
            <person name="Istrail S."/>
            <person name="Li P."/>
            <person name="Sutton G."/>
        </authorList>
    </citation>
    <scope>NUCLEOTIDE SEQUENCE</scope>
    <source>
        <strain evidence="14">BN</strain>
    </source>
</reference>
<dbReference type="SMART" id="SM00076">
    <property type="entry name" value="IFabd"/>
    <property type="match status" value="1"/>
</dbReference>
<dbReference type="GO" id="GO:0005125">
    <property type="term" value="F:cytokine activity"/>
    <property type="evidence" value="ECO:0007669"/>
    <property type="project" value="UniProtKB-KW"/>
</dbReference>
<reference evidence="13" key="3">
    <citation type="journal article" date="2020" name="Genomics">
        <title>Comparative genomic analysis of eutherian interferon genes.</title>
        <authorList>
            <person name="Premzl M."/>
        </authorList>
    </citation>
    <scope>NUCLEOTIDE SEQUENCE</scope>
</reference>
<dbReference type="GO" id="GO:0098586">
    <property type="term" value="P:cellular response to virus"/>
    <property type="evidence" value="ECO:0007669"/>
    <property type="project" value="UniProtKB-ARBA"/>
</dbReference>
<dbReference type="SMR" id="A0A7R8GV74"/>
<evidence type="ECO:0000256" key="2">
    <source>
        <dbReference type="ARBA" id="ARBA00011033"/>
    </source>
</evidence>
<evidence type="ECO:0000313" key="14">
    <source>
        <dbReference type="EMBL" id="EDL75998.1"/>
    </source>
</evidence>
<dbReference type="Proteomes" id="UP000234681">
    <property type="component" value="Chromosome 5"/>
</dbReference>
<organism evidence="13">
    <name type="scientific">Rattus norvegicus</name>
    <name type="common">Rat</name>
    <dbReference type="NCBI Taxonomy" id="10116"/>
    <lineage>
        <taxon>Eukaryota</taxon>
        <taxon>Metazoa</taxon>
        <taxon>Chordata</taxon>
        <taxon>Craniata</taxon>
        <taxon>Vertebrata</taxon>
        <taxon>Euteleostomi</taxon>
        <taxon>Mammalia</taxon>
        <taxon>Eutheria</taxon>
        <taxon>Euarchontoglires</taxon>
        <taxon>Glires</taxon>
        <taxon>Rodentia</taxon>
        <taxon>Myomorpha</taxon>
        <taxon>Muroidea</taxon>
        <taxon>Muridae</taxon>
        <taxon>Murinae</taxon>
        <taxon>Rattus</taxon>
    </lineage>
</organism>
<name>A0A7R8GV74_RAT</name>
<dbReference type="InterPro" id="IPR000471">
    <property type="entry name" value="Interferon_alpha/beta/delta"/>
</dbReference>
<dbReference type="RGD" id="2865">
    <property type="gene designation" value="Ifnb1"/>
</dbReference>
<dbReference type="Gene3D" id="1.20.1250.10">
    <property type="match status" value="1"/>
</dbReference>
<reference evidence="14" key="2">
    <citation type="submission" date="2005-07" db="EMBL/GenBank/DDBJ databases">
        <authorList>
            <person name="Mural R.J."/>
            <person name="Li P.W."/>
            <person name="Adams M.D."/>
            <person name="Amanatides P.G."/>
            <person name="Baden-Tillson H."/>
            <person name="Barnstead M."/>
            <person name="Chin S.H."/>
            <person name="Dew I."/>
            <person name="Evans C.A."/>
            <person name="Ferriera S."/>
            <person name="Flanigan M."/>
            <person name="Fosler C."/>
            <person name="Glodek A."/>
            <person name="Gu Z."/>
            <person name="Holt R.A."/>
            <person name="Jennings D."/>
            <person name="Kraft C.L."/>
            <person name="Lu F."/>
            <person name="Nguyen T."/>
            <person name="Nusskern D.R."/>
            <person name="Pfannkoch C.M."/>
            <person name="Sitter C."/>
            <person name="Sutton G.G."/>
            <person name="Venter J.C."/>
            <person name="Wang Z."/>
            <person name="Woodage T."/>
            <person name="Zheng X.H."/>
            <person name="Zhong F."/>
        </authorList>
    </citation>
    <scope>NUCLEOTIDE SEQUENCE</scope>
    <source>
        <strain evidence="14">BN</strain>
    </source>
</reference>
<keyword evidence="4 11" id="KW-0202">Cytokine</keyword>
<dbReference type="GO" id="GO:0006955">
    <property type="term" value="P:immune response"/>
    <property type="evidence" value="ECO:0007669"/>
    <property type="project" value="UniProtKB-ARBA"/>
</dbReference>
<dbReference type="PROSITE" id="PS00252">
    <property type="entry name" value="INTERFERON_A_B_D"/>
    <property type="match status" value="1"/>
</dbReference>
<dbReference type="AlphaFoldDB" id="A0A7R8GV74"/>
<evidence type="ECO:0000313" key="15">
    <source>
        <dbReference type="RGD" id="2865"/>
    </source>
</evidence>
<evidence type="ECO:0000256" key="7">
    <source>
        <dbReference type="ARBA" id="ARBA00023118"/>
    </source>
</evidence>
<keyword evidence="7 11" id="KW-0051">Antiviral defense</keyword>
<feature type="signal peptide" evidence="12">
    <location>
        <begin position="1"/>
        <end position="21"/>
    </location>
</feature>
<evidence type="ECO:0000256" key="12">
    <source>
        <dbReference type="SAM" id="SignalP"/>
    </source>
</evidence>